<keyword evidence="3" id="KW-1185">Reference proteome</keyword>
<reference evidence="2" key="1">
    <citation type="submission" date="2021-04" db="EMBL/GenBank/DDBJ databases">
        <title>Draft genome sequence of Xylanibacillus composti strain K13.</title>
        <authorList>
            <person name="Uke A."/>
            <person name="Chhe C."/>
            <person name="Baramee S."/>
            <person name="Kosugi A."/>
        </authorList>
    </citation>
    <scope>NUCLEOTIDE SEQUENCE</scope>
    <source>
        <strain evidence="2">K13</strain>
    </source>
</reference>
<dbReference type="AlphaFoldDB" id="A0A8J4H3Y3"/>
<keyword evidence="1" id="KW-0812">Transmembrane</keyword>
<protein>
    <submittedName>
        <fullName evidence="2">Uncharacterized protein</fullName>
    </submittedName>
</protein>
<dbReference type="EMBL" id="BOVK01000051">
    <property type="protein sequence ID" value="GIQ70562.1"/>
    <property type="molecule type" value="Genomic_DNA"/>
</dbReference>
<evidence type="ECO:0000313" key="3">
    <source>
        <dbReference type="Proteomes" id="UP000677918"/>
    </source>
</evidence>
<gene>
    <name evidence="2" type="ORF">XYCOK13_33860</name>
</gene>
<dbReference type="Proteomes" id="UP000677918">
    <property type="component" value="Unassembled WGS sequence"/>
</dbReference>
<dbReference type="InterPro" id="IPR046192">
    <property type="entry name" value="DUF6220"/>
</dbReference>
<sequence>MSKERSITKLNQVSRALYFSLACGLIACILIQTYLAGMALFMDPGHWRTHTLFVHMFEVIPLLMLIFSFTGRLPISMRMESTGLLLLIFVQYFTANVAVAGAAHPVIALVLFVLSVQTTLRAWKQLRVKQEASVYGKSAAQ</sequence>
<feature type="transmembrane region" description="Helical" evidence="1">
    <location>
        <begin position="52"/>
        <end position="70"/>
    </location>
</feature>
<comment type="caution">
    <text evidence="2">The sequence shown here is derived from an EMBL/GenBank/DDBJ whole genome shotgun (WGS) entry which is preliminary data.</text>
</comment>
<dbReference type="RefSeq" id="WP_213413381.1">
    <property type="nucleotide sequence ID" value="NZ_BOVK01000051.1"/>
</dbReference>
<evidence type="ECO:0000313" key="2">
    <source>
        <dbReference type="EMBL" id="GIQ70562.1"/>
    </source>
</evidence>
<dbReference type="Pfam" id="PF19728">
    <property type="entry name" value="DUF6220"/>
    <property type="match status" value="1"/>
</dbReference>
<feature type="transmembrane region" description="Helical" evidence="1">
    <location>
        <begin position="16"/>
        <end position="40"/>
    </location>
</feature>
<evidence type="ECO:0000256" key="1">
    <source>
        <dbReference type="SAM" id="Phobius"/>
    </source>
</evidence>
<feature type="transmembrane region" description="Helical" evidence="1">
    <location>
        <begin position="82"/>
        <end position="100"/>
    </location>
</feature>
<dbReference type="PROSITE" id="PS51257">
    <property type="entry name" value="PROKAR_LIPOPROTEIN"/>
    <property type="match status" value="1"/>
</dbReference>
<keyword evidence="1" id="KW-1133">Transmembrane helix</keyword>
<proteinExistence type="predicted"/>
<name>A0A8J4H3Y3_9BACL</name>
<organism evidence="2 3">
    <name type="scientific">Xylanibacillus composti</name>
    <dbReference type="NCBI Taxonomy" id="1572762"/>
    <lineage>
        <taxon>Bacteria</taxon>
        <taxon>Bacillati</taxon>
        <taxon>Bacillota</taxon>
        <taxon>Bacilli</taxon>
        <taxon>Bacillales</taxon>
        <taxon>Paenibacillaceae</taxon>
        <taxon>Xylanibacillus</taxon>
    </lineage>
</organism>
<keyword evidence="1" id="KW-0472">Membrane</keyword>
<accession>A0A8J4H3Y3</accession>